<evidence type="ECO:0000256" key="1">
    <source>
        <dbReference type="SAM" id="MobiDB-lite"/>
    </source>
</evidence>
<reference evidence="3" key="1">
    <citation type="submission" date="2014-11" db="EMBL/GenBank/DDBJ databases">
        <authorList>
            <person name="Malar M.C."/>
            <person name="Sen D."/>
            <person name="Tripathy S."/>
        </authorList>
    </citation>
    <scope>NUCLEOTIDE SEQUENCE</scope>
    <source>
        <strain evidence="3">BDU141951</strain>
    </source>
</reference>
<keyword evidence="2" id="KW-1133">Transmembrane helix</keyword>
<feature type="transmembrane region" description="Helical" evidence="2">
    <location>
        <begin position="175"/>
        <end position="193"/>
    </location>
</feature>
<comment type="caution">
    <text evidence="3">The sequence shown here is derived from an EMBL/GenBank/DDBJ whole genome shotgun (WGS) entry which is preliminary data.</text>
</comment>
<evidence type="ECO:0000313" key="3">
    <source>
        <dbReference type="EMBL" id="NEV66165.1"/>
    </source>
</evidence>
<reference evidence="3" key="3">
    <citation type="submission" date="2020-02" db="EMBL/GenBank/DDBJ databases">
        <authorList>
            <person name="Sarangi A.N."/>
            <person name="Ghosh S."/>
            <person name="Mukherjee M."/>
            <person name="Tripathy S."/>
        </authorList>
    </citation>
    <scope>NUCLEOTIDE SEQUENCE</scope>
    <source>
        <strain evidence="3">BDU141951</strain>
    </source>
</reference>
<feature type="compositionally biased region" description="Polar residues" evidence="1">
    <location>
        <begin position="108"/>
        <end position="125"/>
    </location>
</feature>
<gene>
    <name evidence="3" type="ORF">QQ91_003440</name>
</gene>
<dbReference type="AlphaFoldDB" id="A0A0C1Y0A9"/>
<reference evidence="3" key="2">
    <citation type="journal article" date="2015" name="Genome Announc.">
        <title>Draft Genome Sequence of Filamentous Marine Cyanobacterium Lyngbya confervoides Strain BDU141951.</title>
        <authorList>
            <person name="Chandrababunaidu M.M."/>
            <person name="Sen D."/>
            <person name="Tripathy S."/>
        </authorList>
    </citation>
    <scope>NUCLEOTIDE SEQUENCE</scope>
    <source>
        <strain evidence="3">BDU141951</strain>
    </source>
</reference>
<proteinExistence type="predicted"/>
<feature type="transmembrane region" description="Helical" evidence="2">
    <location>
        <begin position="139"/>
        <end position="163"/>
    </location>
</feature>
<evidence type="ECO:0000256" key="2">
    <source>
        <dbReference type="SAM" id="Phobius"/>
    </source>
</evidence>
<sequence length="202" mass="22424">MKKSELIKLAQQGHPQAIALLLNHSLQSQNIQATVGEHAGTLHIVLESQPPPAQATYSKAVHQGLQKLAIAAIDKAHIYGRTTGHREFAWKTVVSLRENTVIDQSQFTLSPSRFTSPEPSPNKLSTPPRRPPQQPQFRWQFWISWLLLSLGSSAIAFTVVGIFSRYLKPHDTLTQRAMAALTLCIVGSIGLLIQSRPPHRHP</sequence>
<accession>A0A0C1Y0A9</accession>
<keyword evidence="2" id="KW-0812">Transmembrane</keyword>
<feature type="region of interest" description="Disordered" evidence="1">
    <location>
        <begin position="108"/>
        <end position="133"/>
    </location>
</feature>
<organism evidence="3">
    <name type="scientific">Lyngbya confervoides BDU141951</name>
    <dbReference type="NCBI Taxonomy" id="1574623"/>
    <lineage>
        <taxon>Bacteria</taxon>
        <taxon>Bacillati</taxon>
        <taxon>Cyanobacteriota</taxon>
        <taxon>Cyanophyceae</taxon>
        <taxon>Oscillatoriophycideae</taxon>
        <taxon>Oscillatoriales</taxon>
        <taxon>Microcoleaceae</taxon>
        <taxon>Lyngbya</taxon>
    </lineage>
</organism>
<dbReference type="EMBL" id="JTHE02000003">
    <property type="protein sequence ID" value="NEV66165.1"/>
    <property type="molecule type" value="Genomic_DNA"/>
</dbReference>
<name>A0A0C1Y0A9_9CYAN</name>
<protein>
    <submittedName>
        <fullName evidence="3">Uncharacterized protein</fullName>
    </submittedName>
</protein>
<keyword evidence="2" id="KW-0472">Membrane</keyword>